<keyword evidence="5" id="KW-0648">Protein biosynthesis</keyword>
<evidence type="ECO:0000256" key="1">
    <source>
        <dbReference type="ARBA" id="ARBA00008226"/>
    </source>
</evidence>
<protein>
    <recommendedName>
        <fullName evidence="5">Histidine--tRNA ligase</fullName>
        <ecNumber evidence="5">6.1.1.21</ecNumber>
    </recommendedName>
    <alternativeName>
        <fullName evidence="5">Histidyl-tRNA synthetase</fullName>
        <shortName evidence="5">HisRS</shortName>
    </alternativeName>
</protein>
<dbReference type="InterPro" id="IPR015807">
    <property type="entry name" value="His-tRNA-ligase"/>
</dbReference>
<dbReference type="GO" id="GO:0004821">
    <property type="term" value="F:histidine-tRNA ligase activity"/>
    <property type="evidence" value="ECO:0007669"/>
    <property type="project" value="UniProtKB-UniRule"/>
</dbReference>
<dbReference type="SUPFAM" id="SSF52954">
    <property type="entry name" value="Class II aaRS ABD-related"/>
    <property type="match status" value="1"/>
</dbReference>
<feature type="binding site" evidence="6">
    <location>
        <begin position="270"/>
        <end position="271"/>
    </location>
    <ligand>
        <name>L-histidine</name>
        <dbReference type="ChEBI" id="CHEBI:57595"/>
    </ligand>
</feature>
<proteinExistence type="inferred from homology"/>
<comment type="subunit">
    <text evidence="5">Homodimer.</text>
</comment>
<dbReference type="Gene3D" id="3.40.50.800">
    <property type="entry name" value="Anticodon-binding domain"/>
    <property type="match status" value="1"/>
</dbReference>
<dbReference type="CDD" id="cd00773">
    <property type="entry name" value="HisRS-like_core"/>
    <property type="match status" value="1"/>
</dbReference>
<comment type="catalytic activity">
    <reaction evidence="4 5">
        <text>tRNA(His) + L-histidine + ATP = L-histidyl-tRNA(His) + AMP + diphosphate + H(+)</text>
        <dbReference type="Rhea" id="RHEA:17313"/>
        <dbReference type="Rhea" id="RHEA-COMP:9665"/>
        <dbReference type="Rhea" id="RHEA-COMP:9689"/>
        <dbReference type="ChEBI" id="CHEBI:15378"/>
        <dbReference type="ChEBI" id="CHEBI:30616"/>
        <dbReference type="ChEBI" id="CHEBI:33019"/>
        <dbReference type="ChEBI" id="CHEBI:57595"/>
        <dbReference type="ChEBI" id="CHEBI:78442"/>
        <dbReference type="ChEBI" id="CHEBI:78527"/>
        <dbReference type="ChEBI" id="CHEBI:456215"/>
        <dbReference type="EC" id="6.1.1.21"/>
    </reaction>
</comment>
<feature type="binding site" evidence="6">
    <location>
        <position position="121"/>
    </location>
    <ligand>
        <name>L-histidine</name>
        <dbReference type="ChEBI" id="CHEBI:57595"/>
    </ligand>
</feature>
<evidence type="ECO:0000256" key="6">
    <source>
        <dbReference type="PIRSR" id="PIRSR001549-1"/>
    </source>
</evidence>
<dbReference type="GO" id="GO:0005737">
    <property type="term" value="C:cytoplasm"/>
    <property type="evidence" value="ECO:0007669"/>
    <property type="project" value="UniProtKB-SubCell"/>
</dbReference>
<dbReference type="Pfam" id="PF03129">
    <property type="entry name" value="HGTP_anticodon"/>
    <property type="match status" value="1"/>
</dbReference>
<dbReference type="InterPro" id="IPR045864">
    <property type="entry name" value="aa-tRNA-synth_II/BPL/LPL"/>
</dbReference>
<comment type="subcellular location">
    <subcellularLocation>
        <location evidence="5">Cytoplasm</location>
    </subcellularLocation>
</comment>
<dbReference type="GO" id="GO:0006427">
    <property type="term" value="P:histidyl-tRNA aminoacylation"/>
    <property type="evidence" value="ECO:0007669"/>
    <property type="project" value="UniProtKB-UniRule"/>
</dbReference>
<dbReference type="EC" id="6.1.1.21" evidence="5"/>
<dbReference type="HAMAP" id="MF_00127">
    <property type="entry name" value="His_tRNA_synth"/>
    <property type="match status" value="1"/>
</dbReference>
<dbReference type="InterPro" id="IPR036621">
    <property type="entry name" value="Anticodon-bd_dom_sf"/>
</dbReference>
<dbReference type="Gene3D" id="3.30.930.10">
    <property type="entry name" value="Bira Bifunctional Protein, Domain 2"/>
    <property type="match status" value="2"/>
</dbReference>
<dbReference type="Proteomes" id="UP000177982">
    <property type="component" value="Unassembled WGS sequence"/>
</dbReference>
<organism evidence="9 10">
    <name type="scientific">Candidatus Sungbacteria bacterium RIFCSPLOWO2_01_FULL_47_10</name>
    <dbReference type="NCBI Taxonomy" id="1802276"/>
    <lineage>
        <taxon>Bacteria</taxon>
        <taxon>Candidatus Sungiibacteriota</taxon>
    </lineage>
</organism>
<dbReference type="Pfam" id="PF13393">
    <property type="entry name" value="tRNA-synt_His"/>
    <property type="match status" value="1"/>
</dbReference>
<dbReference type="SUPFAM" id="SSF55681">
    <property type="entry name" value="Class II aaRS and biotin synthetases"/>
    <property type="match status" value="1"/>
</dbReference>
<dbReference type="PROSITE" id="PS50862">
    <property type="entry name" value="AA_TRNA_LIGASE_II"/>
    <property type="match status" value="1"/>
</dbReference>
<evidence type="ECO:0000313" key="10">
    <source>
        <dbReference type="Proteomes" id="UP000177982"/>
    </source>
</evidence>
<feature type="binding site" evidence="6">
    <location>
        <position position="139"/>
    </location>
    <ligand>
        <name>L-histidine</name>
        <dbReference type="ChEBI" id="CHEBI:57595"/>
    </ligand>
</feature>
<keyword evidence="3 5" id="KW-0030">Aminoacyl-tRNA synthetase</keyword>
<feature type="domain" description="Aminoacyl-transfer RNA synthetases class-II family profile" evidence="8">
    <location>
        <begin position="1"/>
        <end position="376"/>
    </location>
</feature>
<dbReference type="NCBIfam" id="TIGR00442">
    <property type="entry name" value="hisS"/>
    <property type="match status" value="1"/>
</dbReference>
<name>A0A1G2L3X6_9BACT</name>
<sequence length="475" mass="54167">MGRRKKIKPKTFFAPKGMHDILPKDQKYWERIRVLSRAIFSYYNFSRIDTPHLEDSELFLQAVGFQTDIVEKQTYSLKTEGGDELTLRPEGTASTVRAYLQNGFVAEPHPVKFYYQGAFFRHESPQRGRYRELNQLGLEVIGDQNPVADAEVIHVFSVLLRELGIREFFFHVNSVGCKDCRPSYRSHLIQYYRPKAKGLCRDCKKRLKQNPLRLLDCKEEKCRILKKGTPQILDHICEACKKHFTLMLEFLDENEIPYILNPYLVRGLDYYTKTVFEIFTDSDWVGELEDVKDEEKKEPPLEISANDAAGGTENPAAVVEARPEEKKILKGIAIGAGGRYDDLVSLLGGRSEPAVGGTLGLERLVMLMKAVGVKLPEEPRMRVFFVQLGDFAKKKSFKIIEELRRAGIPLGESLGRDSVKSQLKIADKSGSDYSLILGQKEAIDSTIIIREMSSGIQEVIPQEMLVETLRKKLKR</sequence>
<feature type="region of interest" description="Disordered" evidence="7">
    <location>
        <begin position="290"/>
        <end position="314"/>
    </location>
</feature>
<gene>
    <name evidence="5" type="primary">hisS</name>
    <name evidence="9" type="ORF">A2934_03445</name>
</gene>
<comment type="similarity">
    <text evidence="1 5">Belongs to the class-II aminoacyl-tRNA synthetase family.</text>
</comment>
<dbReference type="PIRSF" id="PIRSF001549">
    <property type="entry name" value="His-tRNA_synth"/>
    <property type="match status" value="1"/>
</dbReference>
<dbReference type="InterPro" id="IPR004516">
    <property type="entry name" value="HisRS/HisZ"/>
</dbReference>
<dbReference type="GO" id="GO:0005524">
    <property type="term" value="F:ATP binding"/>
    <property type="evidence" value="ECO:0007669"/>
    <property type="project" value="UniProtKB-UniRule"/>
</dbReference>
<reference evidence="9 10" key="1">
    <citation type="journal article" date="2016" name="Nat. Commun.">
        <title>Thousands of microbial genomes shed light on interconnected biogeochemical processes in an aquifer system.</title>
        <authorList>
            <person name="Anantharaman K."/>
            <person name="Brown C.T."/>
            <person name="Hug L.A."/>
            <person name="Sharon I."/>
            <person name="Castelle C.J."/>
            <person name="Probst A.J."/>
            <person name="Thomas B.C."/>
            <person name="Singh A."/>
            <person name="Wilkins M.J."/>
            <person name="Karaoz U."/>
            <person name="Brodie E.L."/>
            <person name="Williams K.H."/>
            <person name="Hubbard S.S."/>
            <person name="Banfield J.F."/>
        </authorList>
    </citation>
    <scope>NUCLEOTIDE SEQUENCE [LARGE SCALE GENOMIC DNA]</scope>
</reference>
<keyword evidence="5" id="KW-0067">ATP-binding</keyword>
<dbReference type="InterPro" id="IPR004154">
    <property type="entry name" value="Anticodon-bd"/>
</dbReference>
<dbReference type="PANTHER" id="PTHR43707">
    <property type="entry name" value="HISTIDYL-TRNA SYNTHETASE"/>
    <property type="match status" value="1"/>
</dbReference>
<dbReference type="AlphaFoldDB" id="A0A1G2L3X6"/>
<dbReference type="InterPro" id="IPR041715">
    <property type="entry name" value="HisRS-like_core"/>
</dbReference>
<feature type="binding site" evidence="6">
    <location>
        <position position="135"/>
    </location>
    <ligand>
        <name>L-histidine</name>
        <dbReference type="ChEBI" id="CHEBI:57595"/>
    </ligand>
</feature>
<evidence type="ECO:0000256" key="2">
    <source>
        <dbReference type="ARBA" id="ARBA00022741"/>
    </source>
</evidence>
<comment type="caution">
    <text evidence="9">The sequence shown here is derived from an EMBL/GenBank/DDBJ whole genome shotgun (WGS) entry which is preliminary data.</text>
</comment>
<accession>A0A1G2L3X6</accession>
<feature type="binding site" evidence="6">
    <location>
        <begin position="90"/>
        <end position="92"/>
    </location>
    <ligand>
        <name>L-histidine</name>
        <dbReference type="ChEBI" id="CHEBI:57595"/>
    </ligand>
</feature>
<dbReference type="InterPro" id="IPR006195">
    <property type="entry name" value="aa-tRNA-synth_II"/>
</dbReference>
<dbReference type="PANTHER" id="PTHR43707:SF1">
    <property type="entry name" value="HISTIDINE--TRNA LIGASE, MITOCHONDRIAL-RELATED"/>
    <property type="match status" value="1"/>
</dbReference>
<keyword evidence="5" id="KW-0963">Cytoplasm</keyword>
<dbReference type="EMBL" id="MHQO01000031">
    <property type="protein sequence ID" value="OHA06406.1"/>
    <property type="molecule type" value="Genomic_DNA"/>
</dbReference>
<keyword evidence="5" id="KW-0436">Ligase</keyword>
<evidence type="ECO:0000313" key="9">
    <source>
        <dbReference type="EMBL" id="OHA06406.1"/>
    </source>
</evidence>
<evidence type="ECO:0000256" key="4">
    <source>
        <dbReference type="ARBA" id="ARBA00047639"/>
    </source>
</evidence>
<feature type="binding site" evidence="6">
    <location>
        <position position="266"/>
    </location>
    <ligand>
        <name>L-histidine</name>
        <dbReference type="ChEBI" id="CHEBI:57595"/>
    </ligand>
</feature>
<evidence type="ECO:0000256" key="5">
    <source>
        <dbReference type="HAMAP-Rule" id="MF_00127"/>
    </source>
</evidence>
<keyword evidence="2 5" id="KW-0547">Nucleotide-binding</keyword>
<evidence type="ECO:0000256" key="7">
    <source>
        <dbReference type="SAM" id="MobiDB-lite"/>
    </source>
</evidence>
<evidence type="ECO:0000256" key="3">
    <source>
        <dbReference type="ARBA" id="ARBA00023146"/>
    </source>
</evidence>
<evidence type="ECO:0000259" key="8">
    <source>
        <dbReference type="PROSITE" id="PS50862"/>
    </source>
</evidence>